<evidence type="ECO:0000313" key="1">
    <source>
        <dbReference type="EMBL" id="MEQ2197589.1"/>
    </source>
</evidence>
<comment type="caution">
    <text evidence="1">The sequence shown here is derived from an EMBL/GenBank/DDBJ whole genome shotgun (WGS) entry which is preliminary data.</text>
</comment>
<sequence>MRVKINSSRPNSFETSSVRRRICKVTLDRDGTVYGGYQDNESEEIDIKCTDYQALRVHGIVRLLREVWIHNRLDFTPRHLLMPARFQWGLVISMQICKDLVILPSSSPFSLTHTLHVVSNTNLMG</sequence>
<dbReference type="EMBL" id="JAHRIN010017868">
    <property type="protein sequence ID" value="MEQ2197589.1"/>
    <property type="molecule type" value="Genomic_DNA"/>
</dbReference>
<evidence type="ECO:0000313" key="2">
    <source>
        <dbReference type="Proteomes" id="UP001434883"/>
    </source>
</evidence>
<protein>
    <submittedName>
        <fullName evidence="1">Uncharacterized protein</fullName>
    </submittedName>
</protein>
<accession>A0ABV0QP51</accession>
<organism evidence="1 2">
    <name type="scientific">Xenoophorus captivus</name>
    <dbReference type="NCBI Taxonomy" id="1517983"/>
    <lineage>
        <taxon>Eukaryota</taxon>
        <taxon>Metazoa</taxon>
        <taxon>Chordata</taxon>
        <taxon>Craniata</taxon>
        <taxon>Vertebrata</taxon>
        <taxon>Euteleostomi</taxon>
        <taxon>Actinopterygii</taxon>
        <taxon>Neopterygii</taxon>
        <taxon>Teleostei</taxon>
        <taxon>Neoteleostei</taxon>
        <taxon>Acanthomorphata</taxon>
        <taxon>Ovalentaria</taxon>
        <taxon>Atherinomorphae</taxon>
        <taxon>Cyprinodontiformes</taxon>
        <taxon>Goodeidae</taxon>
        <taxon>Xenoophorus</taxon>
    </lineage>
</organism>
<name>A0ABV0QP51_9TELE</name>
<dbReference type="Proteomes" id="UP001434883">
    <property type="component" value="Unassembled WGS sequence"/>
</dbReference>
<reference evidence="1 2" key="1">
    <citation type="submission" date="2021-06" db="EMBL/GenBank/DDBJ databases">
        <authorList>
            <person name="Palmer J.M."/>
        </authorList>
    </citation>
    <scope>NUCLEOTIDE SEQUENCE [LARGE SCALE GENOMIC DNA]</scope>
    <source>
        <strain evidence="1 2">XC_2019</strain>
        <tissue evidence="1">Muscle</tissue>
    </source>
</reference>
<proteinExistence type="predicted"/>
<gene>
    <name evidence="1" type="ORF">XENOCAPTIV_000694</name>
</gene>
<keyword evidence="2" id="KW-1185">Reference proteome</keyword>